<proteinExistence type="predicted"/>
<dbReference type="EMBL" id="JAUDCL010000007">
    <property type="protein sequence ID" value="MDM8200809.1"/>
    <property type="molecule type" value="Genomic_DNA"/>
</dbReference>
<organism evidence="1 2">
    <name type="scientific">Allofournierella massiliensis</name>
    <dbReference type="NCBI Taxonomy" id="1650663"/>
    <lineage>
        <taxon>Bacteria</taxon>
        <taxon>Bacillati</taxon>
        <taxon>Bacillota</taxon>
        <taxon>Clostridia</taxon>
        <taxon>Eubacteriales</taxon>
        <taxon>Oscillospiraceae</taxon>
        <taxon>Allofournierella</taxon>
    </lineage>
</organism>
<accession>A0ABT7UPL5</accession>
<protein>
    <recommendedName>
        <fullName evidence="3">Bacteriophage Gp15 protein</fullName>
    </recommendedName>
</protein>
<sequence>MAKQYGVLPHLQGELSWPEWSKLVSGLMDDTPLGRVVAVRSERDRKILEKFTPQQRKMRSEWAAFRARKAAKAFTGEQLRRQMDDLEQMMAKAFGS</sequence>
<gene>
    <name evidence="1" type="ORF">QUW08_05795</name>
</gene>
<keyword evidence="2" id="KW-1185">Reference proteome</keyword>
<name>A0ABT7UPL5_9FIRM</name>
<dbReference type="Proteomes" id="UP001529380">
    <property type="component" value="Unassembled WGS sequence"/>
</dbReference>
<dbReference type="RefSeq" id="WP_289599518.1">
    <property type="nucleotide sequence ID" value="NZ_JAUDCL010000007.1"/>
</dbReference>
<evidence type="ECO:0000313" key="2">
    <source>
        <dbReference type="Proteomes" id="UP001529380"/>
    </source>
</evidence>
<comment type="caution">
    <text evidence="1">The sequence shown here is derived from an EMBL/GenBank/DDBJ whole genome shotgun (WGS) entry which is preliminary data.</text>
</comment>
<evidence type="ECO:0000313" key="1">
    <source>
        <dbReference type="EMBL" id="MDM8200809.1"/>
    </source>
</evidence>
<reference evidence="1 2" key="1">
    <citation type="submission" date="2023-06" db="EMBL/GenBank/DDBJ databases">
        <title>Identification and characterization of horizontal gene transfer across gut microbiota members of farm animals based on homology search.</title>
        <authorList>
            <person name="Schwarzerova J."/>
            <person name="Nykrynova M."/>
            <person name="Jureckova K."/>
            <person name="Cejkova D."/>
            <person name="Rychlik I."/>
        </authorList>
    </citation>
    <scope>NUCLEOTIDE SEQUENCE [LARGE SCALE GENOMIC DNA]</scope>
    <source>
        <strain evidence="1 2">ET340</strain>
    </source>
</reference>
<evidence type="ECO:0008006" key="3">
    <source>
        <dbReference type="Google" id="ProtNLM"/>
    </source>
</evidence>